<evidence type="ECO:0000313" key="3">
    <source>
        <dbReference type="Proteomes" id="UP000192478"/>
    </source>
</evidence>
<feature type="transmembrane region" description="Helical" evidence="1">
    <location>
        <begin position="139"/>
        <end position="157"/>
    </location>
</feature>
<dbReference type="EMBL" id="CP020559">
    <property type="protein sequence ID" value="ARE89404.1"/>
    <property type="molecule type" value="Genomic_DNA"/>
</dbReference>
<protein>
    <submittedName>
        <fullName evidence="2">Uncharacterized protein</fullName>
    </submittedName>
</protein>
<evidence type="ECO:0000313" key="2">
    <source>
        <dbReference type="EMBL" id="ARE89404.1"/>
    </source>
</evidence>
<keyword evidence="1" id="KW-1133">Transmembrane helix</keyword>
<gene>
    <name evidence="2" type="ORF">CLFO_38110</name>
</gene>
<feature type="transmembrane region" description="Helical" evidence="1">
    <location>
        <begin position="27"/>
        <end position="50"/>
    </location>
</feature>
<feature type="transmembrane region" description="Helical" evidence="1">
    <location>
        <begin position="83"/>
        <end position="106"/>
    </location>
</feature>
<name>A0AAC9RLR1_9CLOT</name>
<keyword evidence="1" id="KW-0472">Membrane</keyword>
<sequence length="171" mass="20355">MEVSIGMGIANIVTEPVKGIFSKLNRFTLLQFLWIISLYFFVMNSLYSFLSKIDNESFDLSNIDWILEYNELILKFLKDNERIWEIFTVLLFISSIFVVVVAHTLFENYMFIKSCSRYGGDLSIWSLIIYMTYKLYSFTGQFFIIALLILTSLYYWIKENKSRIYRSFFPT</sequence>
<accession>A0AAC9RLR1</accession>
<dbReference type="RefSeq" id="WP_156778692.1">
    <property type="nucleotide sequence ID" value="NZ_CP017603.1"/>
</dbReference>
<dbReference type="Proteomes" id="UP000192478">
    <property type="component" value="Chromosome"/>
</dbReference>
<proteinExistence type="predicted"/>
<dbReference type="AlphaFoldDB" id="A0AAC9RLR1"/>
<organism evidence="2 3">
    <name type="scientific">Clostridium formicaceticum</name>
    <dbReference type="NCBI Taxonomy" id="1497"/>
    <lineage>
        <taxon>Bacteria</taxon>
        <taxon>Bacillati</taxon>
        <taxon>Bacillota</taxon>
        <taxon>Clostridia</taxon>
        <taxon>Eubacteriales</taxon>
        <taxon>Clostridiaceae</taxon>
        <taxon>Clostridium</taxon>
    </lineage>
</organism>
<reference evidence="2 3" key="1">
    <citation type="submission" date="2017-03" db="EMBL/GenBank/DDBJ databases">
        <title>Complete sequence of Clostridium formicaceticum DSM 92.</title>
        <authorList>
            <person name="Poehlein A."/>
            <person name="Karl M."/>
            <person name="Bengelsdorf F.R."/>
            <person name="Duerre P."/>
            <person name="Daniel R."/>
        </authorList>
    </citation>
    <scope>NUCLEOTIDE SEQUENCE [LARGE SCALE GENOMIC DNA]</scope>
    <source>
        <strain evidence="2 3">DSM 92</strain>
    </source>
</reference>
<evidence type="ECO:0000256" key="1">
    <source>
        <dbReference type="SAM" id="Phobius"/>
    </source>
</evidence>
<keyword evidence="1" id="KW-0812">Transmembrane</keyword>